<evidence type="ECO:0000313" key="2">
    <source>
        <dbReference type="Proteomes" id="UP000290289"/>
    </source>
</evidence>
<dbReference type="AlphaFoldDB" id="A0A498IZM7"/>
<proteinExistence type="predicted"/>
<evidence type="ECO:0000313" key="1">
    <source>
        <dbReference type="EMBL" id="RXH88740.1"/>
    </source>
</evidence>
<reference evidence="1 2" key="1">
    <citation type="submission" date="2018-10" db="EMBL/GenBank/DDBJ databases">
        <title>A high-quality apple genome assembly.</title>
        <authorList>
            <person name="Hu J."/>
        </authorList>
    </citation>
    <scope>NUCLEOTIDE SEQUENCE [LARGE SCALE GENOMIC DNA]</scope>
    <source>
        <strain evidence="2">cv. HFTH1</strain>
        <tissue evidence="1">Young leaf</tissue>
    </source>
</reference>
<organism evidence="1 2">
    <name type="scientific">Malus domestica</name>
    <name type="common">Apple</name>
    <name type="synonym">Pyrus malus</name>
    <dbReference type="NCBI Taxonomy" id="3750"/>
    <lineage>
        <taxon>Eukaryota</taxon>
        <taxon>Viridiplantae</taxon>
        <taxon>Streptophyta</taxon>
        <taxon>Embryophyta</taxon>
        <taxon>Tracheophyta</taxon>
        <taxon>Spermatophyta</taxon>
        <taxon>Magnoliopsida</taxon>
        <taxon>eudicotyledons</taxon>
        <taxon>Gunneridae</taxon>
        <taxon>Pentapetalae</taxon>
        <taxon>rosids</taxon>
        <taxon>fabids</taxon>
        <taxon>Rosales</taxon>
        <taxon>Rosaceae</taxon>
        <taxon>Amygdaloideae</taxon>
        <taxon>Maleae</taxon>
        <taxon>Malus</taxon>
    </lineage>
</organism>
<keyword evidence="2" id="KW-1185">Reference proteome</keyword>
<name>A0A498IZM7_MALDO</name>
<sequence length="241" mass="27647">GLDDFIPRLWTLRSGAEPIHARLGYAWVVTDILREFRLLFINSDLTKLTSVSSLFCLLFPIFYSGKSVVPFCVFHRFFLCFDRIVFTLPFLFVFSSPLLCDFLLHRSLFCCQIFALSSQNSLKRDPDFNFIGDLVSGLLRCRTLCWSAFCSHLAIVGIKILRSGKKFKLFVSVFYFFADLEVGTNFFVKLEADHVLPLQIIDKEIILSLGHYAPFASKVFEPDRSQFAESLLRVSDYLTIG</sequence>
<comment type="caution">
    <text evidence="1">The sequence shown here is derived from an EMBL/GenBank/DDBJ whole genome shotgun (WGS) entry which is preliminary data.</text>
</comment>
<dbReference type="EMBL" id="RDQH01000335">
    <property type="protein sequence ID" value="RXH88740.1"/>
    <property type="molecule type" value="Genomic_DNA"/>
</dbReference>
<dbReference type="Proteomes" id="UP000290289">
    <property type="component" value="Chromosome 9"/>
</dbReference>
<feature type="non-terminal residue" evidence="1">
    <location>
        <position position="1"/>
    </location>
</feature>
<protein>
    <submittedName>
        <fullName evidence="1">Uncharacterized protein</fullName>
    </submittedName>
</protein>
<gene>
    <name evidence="1" type="ORF">DVH24_000339</name>
</gene>
<accession>A0A498IZM7</accession>